<feature type="domain" description="GST N-terminal" evidence="1">
    <location>
        <begin position="3"/>
        <end position="81"/>
    </location>
</feature>
<gene>
    <name evidence="2" type="ORF">IAA42_01910</name>
</gene>
<protein>
    <submittedName>
        <fullName evidence="2">Glutaredoxin</fullName>
    </submittedName>
</protein>
<name>A0A9D1Z9W5_9ACTN</name>
<dbReference type="InterPro" id="IPR002109">
    <property type="entry name" value="Glutaredoxin"/>
</dbReference>
<dbReference type="PROSITE" id="PS51354">
    <property type="entry name" value="GLUTAREDOXIN_2"/>
    <property type="match status" value="1"/>
</dbReference>
<dbReference type="Pfam" id="PF00462">
    <property type="entry name" value="Glutaredoxin"/>
    <property type="match status" value="1"/>
</dbReference>
<dbReference type="PROSITE" id="PS50404">
    <property type="entry name" value="GST_NTER"/>
    <property type="match status" value="1"/>
</dbReference>
<dbReference type="Proteomes" id="UP000824133">
    <property type="component" value="Unassembled WGS sequence"/>
</dbReference>
<evidence type="ECO:0000259" key="1">
    <source>
        <dbReference type="PROSITE" id="PS50404"/>
    </source>
</evidence>
<reference evidence="2" key="2">
    <citation type="submission" date="2021-04" db="EMBL/GenBank/DDBJ databases">
        <authorList>
            <person name="Gilroy R."/>
        </authorList>
    </citation>
    <scope>NUCLEOTIDE SEQUENCE</scope>
    <source>
        <strain evidence="2">ChiHjej10B9-743</strain>
    </source>
</reference>
<dbReference type="EMBL" id="DXCP01000011">
    <property type="protein sequence ID" value="HIY79177.1"/>
    <property type="molecule type" value="Genomic_DNA"/>
</dbReference>
<dbReference type="AlphaFoldDB" id="A0A9D1Z9W5"/>
<dbReference type="SUPFAM" id="SSF52833">
    <property type="entry name" value="Thioredoxin-like"/>
    <property type="match status" value="1"/>
</dbReference>
<reference evidence="2" key="1">
    <citation type="journal article" date="2021" name="PeerJ">
        <title>Extensive microbial diversity within the chicken gut microbiome revealed by metagenomics and culture.</title>
        <authorList>
            <person name="Gilroy R."/>
            <person name="Ravi A."/>
            <person name="Getino M."/>
            <person name="Pursley I."/>
            <person name="Horton D.L."/>
            <person name="Alikhan N.F."/>
            <person name="Baker D."/>
            <person name="Gharbi K."/>
            <person name="Hall N."/>
            <person name="Watson M."/>
            <person name="Adriaenssens E.M."/>
            <person name="Foster-Nyarko E."/>
            <person name="Jarju S."/>
            <person name="Secka A."/>
            <person name="Antonio M."/>
            <person name="Oren A."/>
            <person name="Chaudhuri R.R."/>
            <person name="La Ragione R."/>
            <person name="Hildebrand F."/>
            <person name="Pallen M.J."/>
        </authorList>
    </citation>
    <scope>NUCLEOTIDE SEQUENCE</scope>
    <source>
        <strain evidence="2">ChiHjej10B9-743</strain>
    </source>
</reference>
<organism evidence="2 3">
    <name type="scientific">Candidatus Olsenella excrementavium</name>
    <dbReference type="NCBI Taxonomy" id="2838709"/>
    <lineage>
        <taxon>Bacteria</taxon>
        <taxon>Bacillati</taxon>
        <taxon>Actinomycetota</taxon>
        <taxon>Coriobacteriia</taxon>
        <taxon>Coriobacteriales</taxon>
        <taxon>Atopobiaceae</taxon>
        <taxon>Olsenella</taxon>
    </lineage>
</organism>
<proteinExistence type="predicted"/>
<evidence type="ECO:0000313" key="2">
    <source>
        <dbReference type="EMBL" id="HIY79177.1"/>
    </source>
</evidence>
<dbReference type="InterPro" id="IPR036249">
    <property type="entry name" value="Thioredoxin-like_sf"/>
</dbReference>
<comment type="caution">
    <text evidence="2">The sequence shown here is derived from an EMBL/GenBank/DDBJ whole genome shotgun (WGS) entry which is preliminary data.</text>
</comment>
<accession>A0A9D1Z9W5</accession>
<dbReference type="Gene3D" id="3.40.30.10">
    <property type="entry name" value="Glutaredoxin"/>
    <property type="match status" value="1"/>
</dbReference>
<dbReference type="InterPro" id="IPR004045">
    <property type="entry name" value="Glutathione_S-Trfase_N"/>
</dbReference>
<sequence>MAPRYELFIMPACPYCQKVLRFMERRGIEMPLRDITSDPDAREELVRVGGKPQVPCLFIDGAPLYESDDIIAHLQRHVVGA</sequence>
<dbReference type="CDD" id="cd02066">
    <property type="entry name" value="GRX_family"/>
    <property type="match status" value="1"/>
</dbReference>
<evidence type="ECO:0000313" key="3">
    <source>
        <dbReference type="Proteomes" id="UP000824133"/>
    </source>
</evidence>